<evidence type="ECO:0000313" key="2">
    <source>
        <dbReference type="Proteomes" id="UP000002837"/>
    </source>
</evidence>
<feature type="non-terminal residue" evidence="1">
    <location>
        <position position="1"/>
    </location>
</feature>
<gene>
    <name evidence="1" type="ORF">LEP1GSC128_2162</name>
</gene>
<accession>A0ABN0I2N2</accession>
<reference evidence="1" key="1">
    <citation type="submission" date="2012-09" db="EMBL/GenBank/DDBJ databases">
        <authorList>
            <person name="Harkins D.M."/>
            <person name="Durkin A.S."/>
            <person name="Brinkac L.M."/>
            <person name="Selengut J.D."/>
            <person name="Sanka R."/>
            <person name="DePew J."/>
            <person name="Purushe J."/>
            <person name="Picardeau M."/>
            <person name="Werts C."/>
            <person name="Goarant C."/>
            <person name="Vinetz J.M."/>
            <person name="Sutton G.G."/>
            <person name="Nelson W.C."/>
            <person name="Fouts D.E."/>
        </authorList>
    </citation>
    <scope>NUCLEOTIDE SEQUENCE [LARGE SCALE GENOMIC DNA]</scope>
    <source>
        <strain evidence="1">200801926</strain>
    </source>
</reference>
<dbReference type="EMBL" id="AKWJ02000012">
    <property type="protein sequence ID" value="EKP15369.1"/>
    <property type="molecule type" value="Genomic_DNA"/>
</dbReference>
<organism evidence="1 2">
    <name type="scientific">Leptospira borgpetersenii str. 200801926</name>
    <dbReference type="NCBI Taxonomy" id="1193009"/>
    <lineage>
        <taxon>Bacteria</taxon>
        <taxon>Pseudomonadati</taxon>
        <taxon>Spirochaetota</taxon>
        <taxon>Spirochaetia</taxon>
        <taxon>Leptospirales</taxon>
        <taxon>Leptospiraceae</taxon>
        <taxon>Leptospira</taxon>
    </lineage>
</organism>
<evidence type="ECO:0000313" key="1">
    <source>
        <dbReference type="EMBL" id="EKP15369.1"/>
    </source>
</evidence>
<keyword evidence="2" id="KW-1185">Reference proteome</keyword>
<protein>
    <submittedName>
        <fullName evidence="1">Uncharacterized protein</fullName>
    </submittedName>
</protein>
<dbReference type="Proteomes" id="UP000002837">
    <property type="component" value="Unassembled WGS sequence"/>
</dbReference>
<sequence>GRFPRSIQRRSPIKILKNLKIESRFFCIVLDLLNFENYLGIYHNVTHKLRRLLGS</sequence>
<comment type="caution">
    <text evidence="1">The sequence shown here is derived from an EMBL/GenBank/DDBJ whole genome shotgun (WGS) entry which is preliminary data.</text>
</comment>
<name>A0ABN0I2N2_LEPBO</name>
<proteinExistence type="predicted"/>